<evidence type="ECO:0000313" key="2">
    <source>
        <dbReference type="Proteomes" id="UP000000503"/>
    </source>
</evidence>
<reference evidence="2" key="1">
    <citation type="journal article" date="2013" name="Stand. Genomic Sci.">
        <title>Genome sequence of the thermophilic fresh-water bacterium Spirochaeta caldaria type strain (H1(T)), reclassification of Spirochaeta caldaria, Spirochaeta stenostrepta, and Spirochaeta zuelzerae in the genus Treponema as Treponema caldaria comb. nov., Treponema stenostrepta comb. nov., and Treponema zuelzerae comb. nov., and emendation of the genus Treponema.</title>
        <authorList>
            <person name="Abt B."/>
            <person name="Goker M."/>
            <person name="Scheuner C."/>
            <person name="Han C."/>
            <person name="Lu M."/>
            <person name="Misra M."/>
            <person name="Lapidus A."/>
            <person name="Nolan M."/>
            <person name="Lucas S."/>
            <person name="Hammon N."/>
            <person name="Deshpande S."/>
            <person name="Cheng J.F."/>
            <person name="Tapia R."/>
            <person name="Goodwin L.A."/>
            <person name="Pitluck S."/>
            <person name="Liolios K."/>
            <person name="Pagani I."/>
            <person name="Ivanova N."/>
            <person name="Mavromatis K."/>
            <person name="Mikhailova N."/>
            <person name="Huntemann M."/>
            <person name="Pati A."/>
            <person name="Chen A."/>
            <person name="Palaniappan K."/>
            <person name="Land M."/>
            <person name="Hauser L."/>
            <person name="Jeffries C.D."/>
            <person name="Rohde M."/>
            <person name="Spring S."/>
            <person name="Gronow S."/>
            <person name="Detter J.C."/>
            <person name="Bristow J."/>
            <person name="Eisen J.A."/>
            <person name="Markowitz V."/>
            <person name="Hugenholtz P."/>
            <person name="Kyrpides N.C."/>
            <person name="Woyke T."/>
            <person name="Klenk H.P."/>
        </authorList>
    </citation>
    <scope>NUCLEOTIDE SEQUENCE</scope>
    <source>
        <strain evidence="2">ATCC 51460 / DSM 7334 / H1</strain>
    </source>
</reference>
<sequence length="81" mass="9846">MLHNLKLYLVDGITLHDPRNREVILLILIWLCRLRAYQRDNYNEPEILVKKEEYPTIRCFLWKKQILESADMLVVSMPKQY</sequence>
<dbReference type="AlphaFoldDB" id="F8F426"/>
<keyword evidence="2" id="KW-1185">Reference proteome</keyword>
<protein>
    <submittedName>
        <fullName evidence="1">Uncharacterized protein</fullName>
    </submittedName>
</protein>
<name>F8F426_GRAC1</name>
<accession>F8F426</accession>
<dbReference type="Proteomes" id="UP000000503">
    <property type="component" value="Chromosome"/>
</dbReference>
<gene>
    <name evidence="1" type="ordered locus">Spica_1912</name>
</gene>
<proteinExistence type="predicted"/>
<evidence type="ECO:0000313" key="1">
    <source>
        <dbReference type="EMBL" id="AEJ20045.1"/>
    </source>
</evidence>
<dbReference type="HOGENOM" id="CLU_2572849_0_0_12"/>
<organism evidence="1 2">
    <name type="scientific">Gracilinema caldarium (strain ATCC 51460 / DSM 7334 / H1)</name>
    <name type="common">Treponema caldarium</name>
    <dbReference type="NCBI Taxonomy" id="744872"/>
    <lineage>
        <taxon>Bacteria</taxon>
        <taxon>Pseudomonadati</taxon>
        <taxon>Spirochaetota</taxon>
        <taxon>Spirochaetia</taxon>
        <taxon>Spirochaetales</taxon>
        <taxon>Breznakiellaceae</taxon>
        <taxon>Gracilinema</taxon>
    </lineage>
</organism>
<dbReference type="EMBL" id="CP002868">
    <property type="protein sequence ID" value="AEJ20045.1"/>
    <property type="molecule type" value="Genomic_DNA"/>
</dbReference>
<dbReference type="KEGG" id="scd:Spica_1912"/>